<name>A0A7J6QT80_PEROL</name>
<sequence length="548" mass="61427">MAATIRGLLRTSGPPLLNRSAASIARKAGSEQLSPTVEDTTVVTNKELISRLLNKIRNMTARNHDPSKVAWTRTLEGFMVNTDDAGNADAPEEDLKPLMSRMTVWDLVEVLDIMATHSQSNAQVKRYHTFLTKFAERLLDLHSTARAYATDGNILASSAAALFRPRETFTPDICVAACHALVTIGVHVRDTLYMTSFGSDPEGKFQRAQRAAAGLYVSLLPMALSCVVEIPKSSPHRGRRSSTRVQEEVRPTLSEHGSRRLLYTTALLALQPELPPVVLTTVTRANDQLLHDLARLCLYDLARDSDVKSKATTIFSLGVLSRLQLIPQEYPHQQWPDKSVRLSTIVRRSASELDVARSLEKAAQPQHDNYQLDRQVKVVDLVRLSIGLELLQIPANTSLVAAVQREVEEAVRSSHSAVSGAVPALWWTTQIVRRTRYPLIPLWHRQCLNDIDHLKKTDRWKASLALTATLDALAGVNDQRHQPLWDEVDSDVTSFSEADMNFLKYVLSHNSYQMRHREQVSWEINMMGIKKKYFKNPVSVVKNAHDDS</sequence>
<keyword evidence="3" id="KW-1185">Reference proteome</keyword>
<dbReference type="EMBL" id="JABANO010030808">
    <property type="protein sequence ID" value="KAF4711272.1"/>
    <property type="molecule type" value="Genomic_DNA"/>
</dbReference>
<evidence type="ECO:0000256" key="1">
    <source>
        <dbReference type="SAM" id="MobiDB-lite"/>
    </source>
</evidence>
<evidence type="ECO:0000313" key="3">
    <source>
        <dbReference type="Proteomes" id="UP000553632"/>
    </source>
</evidence>
<proteinExistence type="predicted"/>
<gene>
    <name evidence="2" type="ORF">FOZ63_012892</name>
</gene>
<feature type="region of interest" description="Disordered" evidence="1">
    <location>
        <begin position="232"/>
        <end position="251"/>
    </location>
</feature>
<dbReference type="OMA" id="KVAWTRT"/>
<accession>A0A7J6QT80</accession>
<dbReference type="AlphaFoldDB" id="A0A7J6QT80"/>
<reference evidence="2 3" key="1">
    <citation type="submission" date="2020-04" db="EMBL/GenBank/DDBJ databases">
        <title>Perkinsus olseni comparative genomics.</title>
        <authorList>
            <person name="Bogema D.R."/>
        </authorList>
    </citation>
    <scope>NUCLEOTIDE SEQUENCE [LARGE SCALE GENOMIC DNA]</scope>
    <source>
        <strain evidence="2 3">ATCC PRA-207</strain>
    </source>
</reference>
<organism evidence="2 3">
    <name type="scientific">Perkinsus olseni</name>
    <name type="common">Perkinsus atlanticus</name>
    <dbReference type="NCBI Taxonomy" id="32597"/>
    <lineage>
        <taxon>Eukaryota</taxon>
        <taxon>Sar</taxon>
        <taxon>Alveolata</taxon>
        <taxon>Perkinsozoa</taxon>
        <taxon>Perkinsea</taxon>
        <taxon>Perkinsida</taxon>
        <taxon>Perkinsidae</taxon>
        <taxon>Perkinsus</taxon>
    </lineage>
</organism>
<evidence type="ECO:0000313" key="2">
    <source>
        <dbReference type="EMBL" id="KAF4711272.1"/>
    </source>
</evidence>
<comment type="caution">
    <text evidence="2">The sequence shown here is derived from an EMBL/GenBank/DDBJ whole genome shotgun (WGS) entry which is preliminary data.</text>
</comment>
<dbReference type="Proteomes" id="UP000553632">
    <property type="component" value="Unassembled WGS sequence"/>
</dbReference>
<protein>
    <submittedName>
        <fullName evidence="2">Uncharacterized protein</fullName>
    </submittedName>
</protein>